<dbReference type="InterPro" id="IPR001173">
    <property type="entry name" value="Glyco_trans_2-like"/>
</dbReference>
<dbReference type="PANTHER" id="PTHR22916:SF3">
    <property type="entry name" value="UDP-GLCNAC:BETAGAL BETA-1,3-N-ACETYLGLUCOSAMINYLTRANSFERASE-LIKE PROTEIN 1"/>
    <property type="match status" value="1"/>
</dbReference>
<comment type="caution">
    <text evidence="2">The sequence shown here is derived from an EMBL/GenBank/DDBJ whole genome shotgun (WGS) entry which is preliminary data.</text>
</comment>
<evidence type="ECO:0000313" key="2">
    <source>
        <dbReference type="EMBL" id="RWS21838.1"/>
    </source>
</evidence>
<organism evidence="2 3">
    <name type="scientific">Leptotrombidium deliense</name>
    <dbReference type="NCBI Taxonomy" id="299467"/>
    <lineage>
        <taxon>Eukaryota</taxon>
        <taxon>Metazoa</taxon>
        <taxon>Ecdysozoa</taxon>
        <taxon>Arthropoda</taxon>
        <taxon>Chelicerata</taxon>
        <taxon>Arachnida</taxon>
        <taxon>Acari</taxon>
        <taxon>Acariformes</taxon>
        <taxon>Trombidiformes</taxon>
        <taxon>Prostigmata</taxon>
        <taxon>Anystina</taxon>
        <taxon>Parasitengona</taxon>
        <taxon>Trombiculoidea</taxon>
        <taxon>Trombiculidae</taxon>
        <taxon>Leptotrombidium</taxon>
    </lineage>
</organism>
<dbReference type="PANTHER" id="PTHR22916">
    <property type="entry name" value="GLYCOSYLTRANSFERASE"/>
    <property type="match status" value="1"/>
</dbReference>
<dbReference type="InterPro" id="IPR029044">
    <property type="entry name" value="Nucleotide-diphossugar_trans"/>
</dbReference>
<keyword evidence="3" id="KW-1185">Reference proteome</keyword>
<name>A0A443S2R8_9ACAR</name>
<dbReference type="VEuPathDB" id="VectorBase:LDEU010202"/>
<dbReference type="Gene3D" id="3.90.550.10">
    <property type="entry name" value="Spore Coat Polysaccharide Biosynthesis Protein SpsA, Chain A"/>
    <property type="match status" value="1"/>
</dbReference>
<dbReference type="STRING" id="299467.A0A443S2R8"/>
<gene>
    <name evidence="2" type="ORF">B4U80_04205</name>
</gene>
<dbReference type="Proteomes" id="UP000288716">
    <property type="component" value="Unassembled WGS sequence"/>
</dbReference>
<accession>A0A443S2R8</accession>
<proteinExistence type="predicted"/>
<sequence length="357" mass="40997">MCSIGVECKADVSVIIPVFNAENWIQECLKSIEAQNSTLIIEVSIFNDSSTDNSSRLIKQWIQSVSDKSNMKVVYSEHSNGCPKGCGFAKNKAVLQSSAPYLCFQDSDDVMTANRIEVLYKTAMKFDINRNLLIGSRFHRIPEDSTKRFTEWANNLTQAQLYTNIYTSHGPSLIMPTWFCSRNVFNRINGFDESGKGAAEDLIFFYKHLDCGGELMKVDEDLLLYRYHLQQTTFSVSEQTIWNLRLERFQRVVLSEWNTFCIWNAGKEGKRLYRSLSPENRQKVVSFCDVDAKKIRKGFYTFEESSERVKPRVPIVHFTEAQPPFVICVKLGLTKGMFESNLRSLCLTDGIDYFHFG</sequence>
<dbReference type="Pfam" id="PF00535">
    <property type="entry name" value="Glycos_transf_2"/>
    <property type="match status" value="1"/>
</dbReference>
<feature type="domain" description="Glycosyltransferase 2-like" evidence="1">
    <location>
        <begin position="13"/>
        <end position="179"/>
    </location>
</feature>
<keyword evidence="2" id="KW-0328">Glycosyltransferase</keyword>
<dbReference type="EMBL" id="NCKV01010608">
    <property type="protein sequence ID" value="RWS21838.1"/>
    <property type="molecule type" value="Genomic_DNA"/>
</dbReference>
<evidence type="ECO:0000313" key="3">
    <source>
        <dbReference type="Proteomes" id="UP000288716"/>
    </source>
</evidence>
<dbReference type="OrthoDB" id="206708at2759"/>
<evidence type="ECO:0000259" key="1">
    <source>
        <dbReference type="Pfam" id="PF00535"/>
    </source>
</evidence>
<protein>
    <submittedName>
        <fullName evidence="2">UDP-GlcNAc:betaGal beta-1:3-N-acetylglucosaminyltransferase-like protein 1</fullName>
    </submittedName>
</protein>
<reference evidence="2 3" key="1">
    <citation type="journal article" date="2018" name="Gigascience">
        <title>Genomes of trombidid mites reveal novel predicted allergens and laterally-transferred genes associated with secondary metabolism.</title>
        <authorList>
            <person name="Dong X."/>
            <person name="Chaisiri K."/>
            <person name="Xia D."/>
            <person name="Armstrong S.D."/>
            <person name="Fang Y."/>
            <person name="Donnelly M.J."/>
            <person name="Kadowaki T."/>
            <person name="McGarry J.W."/>
            <person name="Darby A.C."/>
            <person name="Makepeace B.L."/>
        </authorList>
    </citation>
    <scope>NUCLEOTIDE SEQUENCE [LARGE SCALE GENOMIC DNA]</scope>
    <source>
        <strain evidence="2">UoL-UT</strain>
    </source>
</reference>
<dbReference type="AlphaFoldDB" id="A0A443S2R8"/>
<dbReference type="SUPFAM" id="SSF53448">
    <property type="entry name" value="Nucleotide-diphospho-sugar transferases"/>
    <property type="match status" value="1"/>
</dbReference>
<dbReference type="GO" id="GO:0016758">
    <property type="term" value="F:hexosyltransferase activity"/>
    <property type="evidence" value="ECO:0007669"/>
    <property type="project" value="UniProtKB-ARBA"/>
</dbReference>
<keyword evidence="2" id="KW-0808">Transferase</keyword>